<dbReference type="OrthoDB" id="9804286at2"/>
<dbReference type="CDD" id="cd00757">
    <property type="entry name" value="ThiF_MoeB_HesA_family"/>
    <property type="match status" value="1"/>
</dbReference>
<dbReference type="SUPFAM" id="SSF69572">
    <property type="entry name" value="Activating enzymes of the ubiquitin-like proteins"/>
    <property type="match status" value="1"/>
</dbReference>
<protein>
    <submittedName>
        <fullName evidence="4">Thiamine biosynthesis protein</fullName>
    </submittedName>
</protein>
<dbReference type="FunFam" id="3.40.50.720:FF:000080">
    <property type="entry name" value="Thiazole biosynthesis adenylyltransferase ThiF"/>
    <property type="match status" value="1"/>
</dbReference>
<reference evidence="4 5" key="1">
    <citation type="journal article" date="2014" name="Genome Biol. Evol.">
        <title>Genome degeneration and adaptation in a nascent stage of symbiosis.</title>
        <authorList>
            <person name="Oakeson K.F."/>
            <person name="Gil R."/>
            <person name="Clayton A.L."/>
            <person name="Dunn D.M."/>
            <person name="von Niederhausern A.C."/>
            <person name="Hamil C."/>
            <person name="Aoyagi A."/>
            <person name="Duval B."/>
            <person name="Baca A."/>
            <person name="Silva F.J."/>
            <person name="Vallier A."/>
            <person name="Jackson D.G."/>
            <person name="Latorre A."/>
            <person name="Weiss R.B."/>
            <person name="Heddi A."/>
            <person name="Moya A."/>
            <person name="Dale C."/>
        </authorList>
    </citation>
    <scope>NUCLEOTIDE SEQUENCE [LARGE SCALE GENOMIC DNA]</scope>
    <source>
        <strain evidence="4 5">HS1</strain>
    </source>
</reference>
<dbReference type="Gene3D" id="3.40.50.720">
    <property type="entry name" value="NAD(P)-binding Rossmann-like Domain"/>
    <property type="match status" value="1"/>
</dbReference>
<evidence type="ECO:0000259" key="3">
    <source>
        <dbReference type="Pfam" id="PF00899"/>
    </source>
</evidence>
<dbReference type="InterPro" id="IPR035985">
    <property type="entry name" value="Ubiquitin-activating_enz"/>
</dbReference>
<dbReference type="GO" id="GO:0008641">
    <property type="term" value="F:ubiquitin-like modifier activating enzyme activity"/>
    <property type="evidence" value="ECO:0007669"/>
    <property type="project" value="InterPro"/>
</dbReference>
<dbReference type="GO" id="GO:0008146">
    <property type="term" value="F:sulfotransferase activity"/>
    <property type="evidence" value="ECO:0007669"/>
    <property type="project" value="TreeGrafter"/>
</dbReference>
<dbReference type="EMBL" id="CP006569">
    <property type="protein sequence ID" value="AHF78885.1"/>
    <property type="molecule type" value="Genomic_DNA"/>
</dbReference>
<gene>
    <name evidence="4" type="primary">thiF</name>
    <name evidence="4" type="ORF">Sant_3918</name>
</gene>
<keyword evidence="5" id="KW-1185">Reference proteome</keyword>
<dbReference type="InterPro" id="IPR045886">
    <property type="entry name" value="ThiF/MoeB/HesA"/>
</dbReference>
<evidence type="ECO:0000313" key="5">
    <source>
        <dbReference type="Proteomes" id="UP000019028"/>
    </source>
</evidence>
<evidence type="ECO:0000256" key="2">
    <source>
        <dbReference type="SAM" id="MobiDB-lite"/>
    </source>
</evidence>
<proteinExistence type="inferred from homology"/>
<dbReference type="KEGG" id="sod:Sant_3918"/>
<evidence type="ECO:0000313" key="4">
    <source>
        <dbReference type="EMBL" id="AHF78885.1"/>
    </source>
</evidence>
<dbReference type="PATRIC" id="fig|1239307.3.peg.4334"/>
<feature type="region of interest" description="Disordered" evidence="2">
    <location>
        <begin position="1"/>
        <end position="27"/>
    </location>
</feature>
<organism evidence="4 5">
    <name type="scientific">Sodalis praecaptivus</name>
    <dbReference type="NCBI Taxonomy" id="1239307"/>
    <lineage>
        <taxon>Bacteria</taxon>
        <taxon>Pseudomonadati</taxon>
        <taxon>Pseudomonadota</taxon>
        <taxon>Gammaproteobacteria</taxon>
        <taxon>Enterobacterales</taxon>
        <taxon>Bruguierivoracaceae</taxon>
        <taxon>Sodalis</taxon>
    </lineage>
</organism>
<comment type="similarity">
    <text evidence="1">Belongs to the HesA/MoeB/ThiF family.</text>
</comment>
<dbReference type="Proteomes" id="UP000019028">
    <property type="component" value="Chromosome"/>
</dbReference>
<dbReference type="PANTHER" id="PTHR10953:SF240">
    <property type="entry name" value="SULFUR CARRIER PROTEIN THIS ADENYLYLTRANSFERASE"/>
    <property type="match status" value="1"/>
</dbReference>
<dbReference type="PANTHER" id="PTHR10953">
    <property type="entry name" value="UBIQUITIN-ACTIVATING ENZYME E1"/>
    <property type="match status" value="1"/>
</dbReference>
<name>W0I328_9GAMM</name>
<feature type="compositionally biased region" description="Basic and acidic residues" evidence="2">
    <location>
        <begin position="1"/>
        <end position="22"/>
    </location>
</feature>
<dbReference type="InterPro" id="IPR000594">
    <property type="entry name" value="ThiF_NAD_FAD-bd"/>
</dbReference>
<sequence>MTNEPRRTTADADRLPEAKGGRSSETLDDQAFMRYSRQLLLQDIGVEGQQRLQAATVLLAGLGGLGSPAALYLAAAGVGTLLLADDDALHITNLQRQILYRTADLGRSKAELAQRELTALNPGGRYLPLTRRLAGDWLDEQVARADLVLDCSDNMATRHAINAACVRRGLPLISASAVGFDGQLLIVRPPWREGCYACLFPEKEEVQRNCRTAGVLGPVVGMMGTLQALEAIKLLCGLHGDSPDQLRLFDGKTLQWRTLRLNRDPHCPVCAAALARPASTAGTARRTL</sequence>
<accession>W0I328</accession>
<evidence type="ECO:0000256" key="1">
    <source>
        <dbReference type="ARBA" id="ARBA00009919"/>
    </source>
</evidence>
<dbReference type="GO" id="GO:0004792">
    <property type="term" value="F:thiosulfate-cyanide sulfurtransferase activity"/>
    <property type="evidence" value="ECO:0007669"/>
    <property type="project" value="TreeGrafter"/>
</dbReference>
<dbReference type="Pfam" id="PF00899">
    <property type="entry name" value="ThiF"/>
    <property type="match status" value="1"/>
</dbReference>
<dbReference type="HOGENOM" id="CLU_013325_10_3_6"/>
<dbReference type="GO" id="GO:0016779">
    <property type="term" value="F:nucleotidyltransferase activity"/>
    <property type="evidence" value="ECO:0007669"/>
    <property type="project" value="TreeGrafter"/>
</dbReference>
<feature type="domain" description="THIF-type NAD/FAD binding fold" evidence="3">
    <location>
        <begin position="35"/>
        <end position="269"/>
    </location>
</feature>
<dbReference type="AlphaFoldDB" id="W0I328"/>
<dbReference type="GO" id="GO:0005829">
    <property type="term" value="C:cytosol"/>
    <property type="evidence" value="ECO:0007669"/>
    <property type="project" value="TreeGrafter"/>
</dbReference>